<accession>A0ABW3HN90</accession>
<comment type="similarity">
    <text evidence="1 3">Belongs to the D-isomer specific 2-hydroxyacid dehydrogenase family.</text>
</comment>
<evidence type="ECO:0000256" key="3">
    <source>
        <dbReference type="RuleBase" id="RU003719"/>
    </source>
</evidence>
<dbReference type="CDD" id="cd05301">
    <property type="entry name" value="GDH"/>
    <property type="match status" value="1"/>
</dbReference>
<evidence type="ECO:0000313" key="7">
    <source>
        <dbReference type="Proteomes" id="UP001596989"/>
    </source>
</evidence>
<dbReference type="InterPro" id="IPR036291">
    <property type="entry name" value="NAD(P)-bd_dom_sf"/>
</dbReference>
<dbReference type="RefSeq" id="WP_377562830.1">
    <property type="nucleotide sequence ID" value="NZ_JBHTJZ010000005.1"/>
</dbReference>
<dbReference type="PANTHER" id="PTHR10996:SF283">
    <property type="entry name" value="GLYOXYLATE_HYDROXYPYRUVATE REDUCTASE B"/>
    <property type="match status" value="1"/>
</dbReference>
<dbReference type="SUPFAM" id="SSF51735">
    <property type="entry name" value="NAD(P)-binding Rossmann-fold domains"/>
    <property type="match status" value="1"/>
</dbReference>
<evidence type="ECO:0000256" key="2">
    <source>
        <dbReference type="ARBA" id="ARBA00023002"/>
    </source>
</evidence>
<dbReference type="SUPFAM" id="SSF52283">
    <property type="entry name" value="Formate/glycerate dehydrogenase catalytic domain-like"/>
    <property type="match status" value="1"/>
</dbReference>
<dbReference type="EMBL" id="JBHTJZ010000005">
    <property type="protein sequence ID" value="MFD0958993.1"/>
    <property type="molecule type" value="Genomic_DNA"/>
</dbReference>
<evidence type="ECO:0000256" key="1">
    <source>
        <dbReference type="ARBA" id="ARBA00005854"/>
    </source>
</evidence>
<dbReference type="PANTHER" id="PTHR10996">
    <property type="entry name" value="2-HYDROXYACID DEHYDROGENASE-RELATED"/>
    <property type="match status" value="1"/>
</dbReference>
<gene>
    <name evidence="6" type="ORF">ACFQ2I_06260</name>
</gene>
<evidence type="ECO:0000313" key="6">
    <source>
        <dbReference type="EMBL" id="MFD0958993.1"/>
    </source>
</evidence>
<dbReference type="Gene3D" id="3.40.50.720">
    <property type="entry name" value="NAD(P)-binding Rossmann-like Domain"/>
    <property type="match status" value="2"/>
</dbReference>
<comment type="caution">
    <text evidence="6">The sequence shown here is derived from an EMBL/GenBank/DDBJ whole genome shotgun (WGS) entry which is preliminary data.</text>
</comment>
<feature type="domain" description="D-isomer specific 2-hydroxyacid dehydrogenase NAD-binding" evidence="5">
    <location>
        <begin position="108"/>
        <end position="287"/>
    </location>
</feature>
<dbReference type="InterPro" id="IPR029752">
    <property type="entry name" value="D-isomer_DH_CS1"/>
</dbReference>
<keyword evidence="2 3" id="KW-0560">Oxidoreductase</keyword>
<evidence type="ECO:0000259" key="5">
    <source>
        <dbReference type="Pfam" id="PF02826"/>
    </source>
</evidence>
<dbReference type="GO" id="GO:0016491">
    <property type="term" value="F:oxidoreductase activity"/>
    <property type="evidence" value="ECO:0007669"/>
    <property type="project" value="UniProtKB-KW"/>
</dbReference>
<sequence>MRPHVFVDRPIPEEAEAYLKEHCTVDIWRGEDTIPRELLHEALAEADGYFTAGRRIDEPLLAAAPSLKAVSSMSVGYNHLDIEAMKRHGVVGTHTPYVLDETVADLTFALMLGVARRVAELDRYVREGKWQRGDGENLFGMDVHSRRLGIIGMGRIGEAVARRAALGFGMDVQYYNRSRKLNTEEFLGVKYISLDELLATSDFIVLLTPLTPETEGMIGRREFGLMKRDAYFINVSRGATVDEEALIETLQNGNIAGAGLDVFQQEPLPADSPLTKLDNVLLLPHLGSATTKTRREMAMVTARDLVCVLLGSAPKYMVPDFK</sequence>
<dbReference type="Pfam" id="PF02826">
    <property type="entry name" value="2-Hacid_dh_C"/>
    <property type="match status" value="1"/>
</dbReference>
<dbReference type="InterPro" id="IPR006139">
    <property type="entry name" value="D-isomer_2_OHA_DH_cat_dom"/>
</dbReference>
<keyword evidence="7" id="KW-1185">Reference proteome</keyword>
<organism evidence="6 7">
    <name type="scientific">Paenibacillus chungangensis</name>
    <dbReference type="NCBI Taxonomy" id="696535"/>
    <lineage>
        <taxon>Bacteria</taxon>
        <taxon>Bacillati</taxon>
        <taxon>Bacillota</taxon>
        <taxon>Bacilli</taxon>
        <taxon>Bacillales</taxon>
        <taxon>Paenibacillaceae</taxon>
        <taxon>Paenibacillus</taxon>
    </lineage>
</organism>
<name>A0ABW3HN90_9BACL</name>
<reference evidence="7" key="1">
    <citation type="journal article" date="2019" name="Int. J. Syst. Evol. Microbiol.">
        <title>The Global Catalogue of Microorganisms (GCM) 10K type strain sequencing project: providing services to taxonomists for standard genome sequencing and annotation.</title>
        <authorList>
            <consortium name="The Broad Institute Genomics Platform"/>
            <consortium name="The Broad Institute Genome Sequencing Center for Infectious Disease"/>
            <person name="Wu L."/>
            <person name="Ma J."/>
        </authorList>
    </citation>
    <scope>NUCLEOTIDE SEQUENCE [LARGE SCALE GENOMIC DNA]</scope>
    <source>
        <strain evidence="7">CCUG 59129</strain>
    </source>
</reference>
<dbReference type="EC" id="1.1.1.-" evidence="6"/>
<dbReference type="InterPro" id="IPR050223">
    <property type="entry name" value="D-isomer_2-hydroxyacid_DH"/>
</dbReference>
<evidence type="ECO:0000259" key="4">
    <source>
        <dbReference type="Pfam" id="PF00389"/>
    </source>
</evidence>
<dbReference type="Pfam" id="PF00389">
    <property type="entry name" value="2-Hacid_dh"/>
    <property type="match status" value="1"/>
</dbReference>
<dbReference type="InterPro" id="IPR006140">
    <property type="entry name" value="D-isomer_DH_NAD-bd"/>
</dbReference>
<dbReference type="PROSITE" id="PS00065">
    <property type="entry name" value="D_2_HYDROXYACID_DH_1"/>
    <property type="match status" value="1"/>
</dbReference>
<feature type="domain" description="D-isomer specific 2-hydroxyacid dehydrogenase catalytic" evidence="4">
    <location>
        <begin position="5"/>
        <end position="318"/>
    </location>
</feature>
<proteinExistence type="inferred from homology"/>
<dbReference type="Proteomes" id="UP001596989">
    <property type="component" value="Unassembled WGS sequence"/>
</dbReference>
<protein>
    <submittedName>
        <fullName evidence="6">2-hydroxyacid dehydrogenase</fullName>
        <ecNumber evidence="6">1.1.1.-</ecNumber>
    </submittedName>
</protein>